<comment type="caution">
    <text evidence="2">The sequence shown here is derived from an EMBL/GenBank/DDBJ whole genome shotgun (WGS) entry which is preliminary data.</text>
</comment>
<proteinExistence type="predicted"/>
<reference evidence="2 3" key="1">
    <citation type="submission" date="2019-11" db="EMBL/GenBank/DDBJ databases">
        <title>Bacillus lacus genome.</title>
        <authorList>
            <person name="Allen C.J."/>
            <person name="Newman J.D."/>
        </authorList>
    </citation>
    <scope>NUCLEOTIDE SEQUENCE [LARGE SCALE GENOMIC DNA]</scope>
    <source>
        <strain evidence="2 3">KCTC 33946</strain>
    </source>
</reference>
<protein>
    <submittedName>
        <fullName evidence="2">Uncharacterized protein</fullName>
    </submittedName>
</protein>
<dbReference type="OrthoDB" id="9816425at2"/>
<name>A0A7X2IYQ9_9BACI</name>
<keyword evidence="1" id="KW-0812">Transmembrane</keyword>
<keyword evidence="1" id="KW-0472">Membrane</keyword>
<dbReference type="NCBIfam" id="NF038403">
    <property type="entry name" value="perm_prefix_1"/>
    <property type="match status" value="1"/>
</dbReference>
<gene>
    <name evidence="2" type="ORF">GJU40_08140</name>
</gene>
<dbReference type="AlphaFoldDB" id="A0A7X2IYQ9"/>
<feature type="transmembrane region" description="Helical" evidence="1">
    <location>
        <begin position="203"/>
        <end position="225"/>
    </location>
</feature>
<dbReference type="InterPro" id="IPR047928">
    <property type="entry name" value="Perm_prefix_1"/>
</dbReference>
<sequence>MKQIEEYVNKVYQNVKGNNKEVQELKLEMKNHLLEAVHELKLEGKSEEEAIAIAIERFGKENELRSIISQLFQTQKTFGKKLLFTGLGILLISTIIFGFTIKIGDDHVSEQSIIAYEIADIVSNSAEIANSKEKEIEALVQDTNYIAKVSAYKANNLNRANNSEPVYEYEREISFPSTFFLNNYSYGTGESFVKLEVVEYRTFAIIFLFVGFASFGLLFIIWTIINAYHKRKRKINIIF</sequence>
<evidence type="ECO:0000256" key="1">
    <source>
        <dbReference type="SAM" id="Phobius"/>
    </source>
</evidence>
<dbReference type="Proteomes" id="UP000448867">
    <property type="component" value="Unassembled WGS sequence"/>
</dbReference>
<keyword evidence="3" id="KW-1185">Reference proteome</keyword>
<dbReference type="RefSeq" id="WP_154307262.1">
    <property type="nucleotide sequence ID" value="NZ_WKKI01000011.1"/>
</dbReference>
<evidence type="ECO:0000313" key="2">
    <source>
        <dbReference type="EMBL" id="MRX72130.1"/>
    </source>
</evidence>
<evidence type="ECO:0000313" key="3">
    <source>
        <dbReference type="Proteomes" id="UP000448867"/>
    </source>
</evidence>
<organism evidence="2 3">
    <name type="scientific">Metabacillus lacus</name>
    <dbReference type="NCBI Taxonomy" id="1983721"/>
    <lineage>
        <taxon>Bacteria</taxon>
        <taxon>Bacillati</taxon>
        <taxon>Bacillota</taxon>
        <taxon>Bacilli</taxon>
        <taxon>Bacillales</taxon>
        <taxon>Bacillaceae</taxon>
        <taxon>Metabacillus</taxon>
    </lineage>
</organism>
<accession>A0A7X2IYQ9</accession>
<dbReference type="EMBL" id="WKKI01000011">
    <property type="protein sequence ID" value="MRX72130.1"/>
    <property type="molecule type" value="Genomic_DNA"/>
</dbReference>
<keyword evidence="1" id="KW-1133">Transmembrane helix</keyword>
<feature type="transmembrane region" description="Helical" evidence="1">
    <location>
        <begin position="82"/>
        <end position="101"/>
    </location>
</feature>